<dbReference type="Proteomes" id="UP000182932">
    <property type="component" value="Unassembled WGS sequence"/>
</dbReference>
<dbReference type="GeneID" id="80818829"/>
<accession>A0A975WAX2</accession>
<sequence>MPSERGARRIAIIGMGPRGLGALEALAARWPGAGDRLCVDVFEPRADPGAGPNFAPDEAPVCLLNTPLRALDIPPPEVSRVGRFDMQFDAPLDPDSFPTRAEIGGYLTARFADLHALDRMAVTLVPARIEALRPLAGGWELRSDRGWHGPYAAVLLTPGQPSVEPDRQWAQWQGHAARGQGAVAQAYPARQLIVAAQGWRGCTVAIRGMGLSAIDVLRGLTVAQGGAFFDGQYLPSGREPARILPFSLDGLPPFPKPETGALDRRYAPRLAETRIFDDAMAEAAQSAPYTARRLINAALIAPVTRILRDADDEDGAAQVADWLECEWDAPGTQETDGPVDTLRQGIAMAEGSRAPSVGYTVGQVWRHWQNRLRAGFNPARPPAETAALIVGFDEGLKRYSYGPPVASAREWLALADAGLVDMRLSADPAIALIETGWEMTAGEAEAQVDLMIDAVLPDPDIAIVSAPLIRSLCAAGRLVPVAEGLGARTLADGTVVGRDGAPQAGLYLLGRLSLGSVIAADSLHDCLGAAADRWAEGVMARLLSQALDEAGP</sequence>
<dbReference type="AlphaFoldDB" id="A0A975WAX2"/>
<evidence type="ECO:0000313" key="2">
    <source>
        <dbReference type="EMBL" id="SEJ65829.1"/>
    </source>
</evidence>
<organism evidence="2 3">
    <name type="scientific">Marinovum algicola</name>
    <dbReference type="NCBI Taxonomy" id="42444"/>
    <lineage>
        <taxon>Bacteria</taxon>
        <taxon>Pseudomonadati</taxon>
        <taxon>Pseudomonadota</taxon>
        <taxon>Alphaproteobacteria</taxon>
        <taxon>Rhodobacterales</taxon>
        <taxon>Roseobacteraceae</taxon>
        <taxon>Marinovum</taxon>
    </lineage>
</organism>
<dbReference type="RefSeq" id="WP_074836985.1">
    <property type="nucleotide sequence ID" value="NZ_FNYY01000008.1"/>
</dbReference>
<name>A0A975WAX2_9RHOB</name>
<feature type="domain" description="FAD-dependent urate hydroxylase HpyO/Asp monooxygenase CreE-like FAD/NAD(P)-binding" evidence="1">
    <location>
        <begin position="11"/>
        <end position="160"/>
    </location>
</feature>
<keyword evidence="3" id="KW-1185">Reference proteome</keyword>
<dbReference type="InterPro" id="IPR052189">
    <property type="entry name" value="L-asp_N-monooxygenase_NS-form"/>
</dbReference>
<dbReference type="PANTHER" id="PTHR40254:SF1">
    <property type="entry name" value="BLR0577 PROTEIN"/>
    <property type="match status" value="1"/>
</dbReference>
<gene>
    <name evidence="2" type="ORF">SAMN04487940_108160</name>
</gene>
<dbReference type="InterPro" id="IPR038732">
    <property type="entry name" value="HpyO/CreE_NAD-binding"/>
</dbReference>
<protein>
    <submittedName>
        <fullName evidence="2">Uncharacterized NAD(P)/FAD-binding protein YdhS</fullName>
    </submittedName>
</protein>
<evidence type="ECO:0000313" key="3">
    <source>
        <dbReference type="Proteomes" id="UP000182932"/>
    </source>
</evidence>
<dbReference type="EMBL" id="FNYY01000008">
    <property type="protein sequence ID" value="SEJ65829.1"/>
    <property type="molecule type" value="Genomic_DNA"/>
</dbReference>
<dbReference type="Gene3D" id="3.50.50.60">
    <property type="entry name" value="FAD/NAD(P)-binding domain"/>
    <property type="match status" value="1"/>
</dbReference>
<dbReference type="PANTHER" id="PTHR40254">
    <property type="entry name" value="BLR0577 PROTEIN"/>
    <property type="match status" value="1"/>
</dbReference>
<dbReference type="InterPro" id="IPR036188">
    <property type="entry name" value="FAD/NAD-bd_sf"/>
</dbReference>
<reference evidence="2 3" key="1">
    <citation type="submission" date="2016-10" db="EMBL/GenBank/DDBJ databases">
        <authorList>
            <person name="Varghese N."/>
            <person name="Submissions S."/>
        </authorList>
    </citation>
    <scope>NUCLEOTIDE SEQUENCE [LARGE SCALE GENOMIC DNA]</scope>
    <source>
        <strain evidence="2 3">FF3</strain>
    </source>
</reference>
<evidence type="ECO:0000259" key="1">
    <source>
        <dbReference type="Pfam" id="PF13454"/>
    </source>
</evidence>
<comment type="caution">
    <text evidence="2">The sequence shown here is derived from an EMBL/GenBank/DDBJ whole genome shotgun (WGS) entry which is preliminary data.</text>
</comment>
<proteinExistence type="predicted"/>
<dbReference type="Pfam" id="PF13454">
    <property type="entry name" value="NAD_binding_9"/>
    <property type="match status" value="1"/>
</dbReference>
<dbReference type="SUPFAM" id="SSF51905">
    <property type="entry name" value="FAD/NAD(P)-binding domain"/>
    <property type="match status" value="1"/>
</dbReference>